<evidence type="ECO:0000313" key="1">
    <source>
        <dbReference type="EMBL" id="KAK5931832.1"/>
    </source>
</evidence>
<comment type="caution">
    <text evidence="1">The sequence shown here is derived from an EMBL/GenBank/DDBJ whole genome shotgun (WGS) entry which is preliminary data.</text>
</comment>
<accession>A0AAN8E0E3</accession>
<proteinExistence type="predicted"/>
<dbReference type="EMBL" id="JAURVH010001515">
    <property type="protein sequence ID" value="KAK5931832.1"/>
    <property type="molecule type" value="Genomic_DNA"/>
</dbReference>
<evidence type="ECO:0000313" key="2">
    <source>
        <dbReference type="Proteomes" id="UP001331515"/>
    </source>
</evidence>
<sequence>MLCLPLRGQGQNSYVSCWLGVSCSPLRGQGQNSYVSCWLGVSCSRTKERPHMWSGDTFTERPNVWGLLSSLGSDFRPE</sequence>
<dbReference type="PROSITE" id="PS51257">
    <property type="entry name" value="PROKAR_LIPOPROTEIN"/>
    <property type="match status" value="1"/>
</dbReference>
<gene>
    <name evidence="1" type="ORF">CgunFtcFv8_003595</name>
</gene>
<reference evidence="1 2" key="1">
    <citation type="journal article" date="2023" name="Mol. Biol. Evol.">
        <title>Genomics of Secondarily Temperate Adaptation in the Only Non-Antarctic Icefish.</title>
        <authorList>
            <person name="Rivera-Colon A.G."/>
            <person name="Rayamajhi N."/>
            <person name="Minhas B.F."/>
            <person name="Madrigal G."/>
            <person name="Bilyk K.T."/>
            <person name="Yoon V."/>
            <person name="Hune M."/>
            <person name="Gregory S."/>
            <person name="Cheng C.H.C."/>
            <person name="Catchen J.M."/>
        </authorList>
    </citation>
    <scope>NUCLEOTIDE SEQUENCE [LARGE SCALE GENOMIC DNA]</scope>
    <source>
        <tissue evidence="1">White muscle</tissue>
    </source>
</reference>
<name>A0AAN8E0E3_CHAGU</name>
<dbReference type="AlphaFoldDB" id="A0AAN8E0E3"/>
<protein>
    <submittedName>
        <fullName evidence="1">Uncharacterized protein</fullName>
    </submittedName>
</protein>
<organism evidence="1 2">
    <name type="scientific">Champsocephalus gunnari</name>
    <name type="common">Mackerel icefish</name>
    <dbReference type="NCBI Taxonomy" id="52237"/>
    <lineage>
        <taxon>Eukaryota</taxon>
        <taxon>Metazoa</taxon>
        <taxon>Chordata</taxon>
        <taxon>Craniata</taxon>
        <taxon>Vertebrata</taxon>
        <taxon>Euteleostomi</taxon>
        <taxon>Actinopterygii</taxon>
        <taxon>Neopterygii</taxon>
        <taxon>Teleostei</taxon>
        <taxon>Neoteleostei</taxon>
        <taxon>Acanthomorphata</taxon>
        <taxon>Eupercaria</taxon>
        <taxon>Perciformes</taxon>
        <taxon>Notothenioidei</taxon>
        <taxon>Channichthyidae</taxon>
        <taxon>Champsocephalus</taxon>
    </lineage>
</organism>
<dbReference type="Proteomes" id="UP001331515">
    <property type="component" value="Unassembled WGS sequence"/>
</dbReference>
<keyword evidence="2" id="KW-1185">Reference proteome</keyword>